<dbReference type="GO" id="GO:0016042">
    <property type="term" value="P:lipid catabolic process"/>
    <property type="evidence" value="ECO:0007669"/>
    <property type="project" value="UniProtKB-UniRule"/>
</dbReference>
<proteinExistence type="predicted"/>
<dbReference type="InterPro" id="IPR050301">
    <property type="entry name" value="NTE"/>
</dbReference>
<feature type="active site" description="Nucleophile" evidence="4">
    <location>
        <position position="41"/>
    </location>
</feature>
<dbReference type="Gene3D" id="3.40.1090.10">
    <property type="entry name" value="Cytosolic phospholipase A2 catalytic domain"/>
    <property type="match status" value="1"/>
</dbReference>
<gene>
    <name evidence="6" type="ORF">BOW51_09520</name>
</gene>
<evidence type="ECO:0000256" key="4">
    <source>
        <dbReference type="PROSITE-ProRule" id="PRU01161"/>
    </source>
</evidence>
<dbReference type="PANTHER" id="PTHR14226:SF76">
    <property type="entry name" value="NTE FAMILY PROTEIN RSSA"/>
    <property type="match status" value="1"/>
</dbReference>
<evidence type="ECO:0000313" key="6">
    <source>
        <dbReference type="EMBL" id="OOZ35968.1"/>
    </source>
</evidence>
<feature type="active site" description="Proton acceptor" evidence="4">
    <location>
        <position position="155"/>
    </location>
</feature>
<dbReference type="InterPro" id="IPR002641">
    <property type="entry name" value="PNPLA_dom"/>
</dbReference>
<name>A0A1T2KSY4_9GAMM</name>
<dbReference type="AlphaFoldDB" id="A0A1T2KSY4"/>
<dbReference type="GO" id="GO:0016787">
    <property type="term" value="F:hydrolase activity"/>
    <property type="evidence" value="ECO:0007669"/>
    <property type="project" value="UniProtKB-UniRule"/>
</dbReference>
<sequence length="327" mass="36148">MTQKTVSLVLGSGGARGLTHIGIIDWLNQNGFRIDSISGSSMGALIGGIYAAGELETYAQWVRALEKIDVLKLVDFSFRRSGLIKGEKVIETLRELIGDRNIKDLPISFTAVATNIEDQREVWLNKGSLFDAIRASIAIPTVFTPVEYRGKTLVDGGLVNPIPIAPTLRDKTDITIAVNLSAKADPSLDKPSTWDELKENDKGYQNKFSDLVESLSAKADRKFGKTLNIAEIEDGAGRYQHKIHQFVDGLQQKLGLPDEEEMGIFEVVSGSIETMQNLITRFQLAAYSPDVIIDIPINSCTFYEFYRAEEMIGLGREKASEVLESMK</sequence>
<feature type="short sequence motif" description="DGA/G" evidence="4">
    <location>
        <begin position="155"/>
        <end position="157"/>
    </location>
</feature>
<protein>
    <recommendedName>
        <fullName evidence="5">PNPLA domain-containing protein</fullName>
    </recommendedName>
</protein>
<keyword evidence="2 4" id="KW-0442">Lipid degradation</keyword>
<dbReference type="PANTHER" id="PTHR14226">
    <property type="entry name" value="NEUROPATHY TARGET ESTERASE/SWISS CHEESE D.MELANOGASTER"/>
    <property type="match status" value="1"/>
</dbReference>
<comment type="caution">
    <text evidence="6">The sequence shown here is derived from an EMBL/GenBank/DDBJ whole genome shotgun (WGS) entry which is preliminary data.</text>
</comment>
<evidence type="ECO:0000313" key="7">
    <source>
        <dbReference type="Proteomes" id="UP000190896"/>
    </source>
</evidence>
<evidence type="ECO:0000259" key="5">
    <source>
        <dbReference type="PROSITE" id="PS51635"/>
    </source>
</evidence>
<evidence type="ECO:0000256" key="3">
    <source>
        <dbReference type="ARBA" id="ARBA00023098"/>
    </source>
</evidence>
<dbReference type="Proteomes" id="UP000190896">
    <property type="component" value="Unassembled WGS sequence"/>
</dbReference>
<dbReference type="RefSeq" id="WP_078487783.1">
    <property type="nucleotide sequence ID" value="NZ_MPRJ01000063.1"/>
</dbReference>
<dbReference type="PROSITE" id="PS51635">
    <property type="entry name" value="PNPLA"/>
    <property type="match status" value="1"/>
</dbReference>
<comment type="caution">
    <text evidence="4">Lacks conserved residue(s) required for the propagation of feature annotation.</text>
</comment>
<dbReference type="OrthoDB" id="5290098at2"/>
<dbReference type="Pfam" id="PF01734">
    <property type="entry name" value="Patatin"/>
    <property type="match status" value="1"/>
</dbReference>
<dbReference type="EMBL" id="MPRJ01000063">
    <property type="protein sequence ID" value="OOZ35968.1"/>
    <property type="molecule type" value="Genomic_DNA"/>
</dbReference>
<organism evidence="6 7">
    <name type="scientific">Solemya velesiana gill symbiont</name>
    <dbReference type="NCBI Taxonomy" id="1918948"/>
    <lineage>
        <taxon>Bacteria</taxon>
        <taxon>Pseudomonadati</taxon>
        <taxon>Pseudomonadota</taxon>
        <taxon>Gammaproteobacteria</taxon>
        <taxon>sulfur-oxidizing symbionts</taxon>
    </lineage>
</organism>
<reference evidence="6 7" key="1">
    <citation type="submission" date="2016-11" db="EMBL/GenBank/DDBJ databases">
        <title>Mixed transmission modes and dynamic genome evolution in an obligate animal-bacterial symbiosis.</title>
        <authorList>
            <person name="Russell S.L."/>
            <person name="Corbett-Detig R.B."/>
            <person name="Cavanaugh C.M."/>
        </authorList>
    </citation>
    <scope>NUCLEOTIDE SEQUENCE [LARGE SCALE GENOMIC DNA]</scope>
    <source>
        <strain evidence="6">Se-Cadez</strain>
    </source>
</reference>
<keyword evidence="7" id="KW-1185">Reference proteome</keyword>
<evidence type="ECO:0000256" key="1">
    <source>
        <dbReference type="ARBA" id="ARBA00022801"/>
    </source>
</evidence>
<evidence type="ECO:0000256" key="2">
    <source>
        <dbReference type="ARBA" id="ARBA00022963"/>
    </source>
</evidence>
<feature type="domain" description="PNPLA" evidence="5">
    <location>
        <begin position="8"/>
        <end position="168"/>
    </location>
</feature>
<dbReference type="InterPro" id="IPR016035">
    <property type="entry name" value="Acyl_Trfase/lysoPLipase"/>
</dbReference>
<feature type="short sequence motif" description="GXSXG" evidence="4">
    <location>
        <begin position="39"/>
        <end position="43"/>
    </location>
</feature>
<dbReference type="SUPFAM" id="SSF52151">
    <property type="entry name" value="FabD/lysophospholipase-like"/>
    <property type="match status" value="1"/>
</dbReference>
<accession>A0A1T2KSY4</accession>
<keyword evidence="3 4" id="KW-0443">Lipid metabolism</keyword>
<keyword evidence="1 4" id="KW-0378">Hydrolase</keyword>